<keyword evidence="4" id="KW-1185">Reference proteome</keyword>
<dbReference type="KEGG" id="aqu:109588948"/>
<dbReference type="Proteomes" id="UP000007879">
    <property type="component" value="Unassembled WGS sequence"/>
</dbReference>
<sequence>MSLHVYEDYFIDIINRYTHLEIHFHIDTESCPQIVTDVRKLLRKVIEKSSKNLKVVGDSKFIFAFKCPKKETYCIVREKDKFKKKSSTRTCCIECTPPCNVLNLKNDDSYRCWFSDQISPERGLEEAIDGPRAADSSDPVHINTDPVNNLDTQGKGSLILKESHSSLNSTVGPTSQEVLSKTGQASAQVKQPSNAKKISAPTPLVAVAPIPPSELFPEENDKNFRIIKLSEVAEALVQDIVNIRILLMTATENELRAVLGYLEPLNDQDEIIKSFIDSTWVYIGKYGGHAVVVGKSASCKAEQGELNASLTIKAITKKFKPSYVIAIGICFGMDQSKVNLGDVIVSKKIVNLSTFRMNKGSIESRNDSDIEPGTKVLTIFSESSNFKMMHSDKENAKEVKVHCGPIVSLPVLVNDEEFKEKLNNVTPQAAQAHLAGEMEAVGIWSAFKTTLMPQFIVIKAVCDWGDGRKEACSGWKPFASHAAARYVHHQMNKISVKMLLE</sequence>
<name>A0AAN0JUP0_AMPQE</name>
<dbReference type="GO" id="GO:0008930">
    <property type="term" value="F:methylthioadenosine nucleosidase activity"/>
    <property type="evidence" value="ECO:0007669"/>
    <property type="project" value="TreeGrafter"/>
</dbReference>
<dbReference type="GO" id="GO:0008782">
    <property type="term" value="F:adenosylhomocysteine nucleosidase activity"/>
    <property type="evidence" value="ECO:0007669"/>
    <property type="project" value="TreeGrafter"/>
</dbReference>
<dbReference type="InterPro" id="IPR035994">
    <property type="entry name" value="Nucleoside_phosphorylase_sf"/>
</dbReference>
<dbReference type="SUPFAM" id="SSF53167">
    <property type="entry name" value="Purine and uridine phosphorylases"/>
    <property type="match status" value="1"/>
</dbReference>
<evidence type="ECO:0000313" key="3">
    <source>
        <dbReference type="EnsemblMetazoa" id="XP_019860613.1"/>
    </source>
</evidence>
<accession>A0AAN0JUP0</accession>
<dbReference type="PANTHER" id="PTHR46832">
    <property type="entry name" value="5'-METHYLTHIOADENOSINE/S-ADENOSYLHOMOCYSTEINE NUCLEOSIDASE"/>
    <property type="match status" value="1"/>
</dbReference>
<dbReference type="InterPro" id="IPR000845">
    <property type="entry name" value="Nucleoside_phosphorylase_d"/>
</dbReference>
<evidence type="ECO:0000256" key="1">
    <source>
        <dbReference type="SAM" id="MobiDB-lite"/>
    </source>
</evidence>
<feature type="region of interest" description="Disordered" evidence="1">
    <location>
        <begin position="129"/>
        <end position="148"/>
    </location>
</feature>
<dbReference type="Gene3D" id="3.40.50.1580">
    <property type="entry name" value="Nucleoside phosphorylase domain"/>
    <property type="match status" value="1"/>
</dbReference>
<protein>
    <recommendedName>
        <fullName evidence="2">Nucleoside phosphorylase domain-containing protein</fullName>
    </recommendedName>
</protein>
<dbReference type="GO" id="GO:0005829">
    <property type="term" value="C:cytosol"/>
    <property type="evidence" value="ECO:0007669"/>
    <property type="project" value="TreeGrafter"/>
</dbReference>
<evidence type="ECO:0000313" key="4">
    <source>
        <dbReference type="Proteomes" id="UP000007879"/>
    </source>
</evidence>
<dbReference type="AlphaFoldDB" id="A0AAN0JUP0"/>
<dbReference type="RefSeq" id="XP_019860613.1">
    <property type="nucleotide sequence ID" value="XM_020005054.1"/>
</dbReference>
<dbReference type="GeneID" id="109588948"/>
<dbReference type="PANTHER" id="PTHR46832:SF1">
    <property type="entry name" value="5'-METHYLTHIOADENOSINE_S-ADENOSYLHOMOCYSTEINE NUCLEOSIDASE"/>
    <property type="match status" value="1"/>
</dbReference>
<organism evidence="3 4">
    <name type="scientific">Amphimedon queenslandica</name>
    <name type="common">Sponge</name>
    <dbReference type="NCBI Taxonomy" id="400682"/>
    <lineage>
        <taxon>Eukaryota</taxon>
        <taxon>Metazoa</taxon>
        <taxon>Porifera</taxon>
        <taxon>Demospongiae</taxon>
        <taxon>Heteroscleromorpha</taxon>
        <taxon>Haplosclerida</taxon>
        <taxon>Niphatidae</taxon>
        <taxon>Amphimedon</taxon>
    </lineage>
</organism>
<proteinExistence type="predicted"/>
<dbReference type="GO" id="GO:0019284">
    <property type="term" value="P:L-methionine salvage from S-adenosylmethionine"/>
    <property type="evidence" value="ECO:0007669"/>
    <property type="project" value="TreeGrafter"/>
</dbReference>
<dbReference type="EnsemblMetazoa" id="XM_020005054.1">
    <property type="protein sequence ID" value="XP_019860613.1"/>
    <property type="gene ID" value="LOC109588948"/>
</dbReference>
<dbReference type="GO" id="GO:0009116">
    <property type="term" value="P:nucleoside metabolic process"/>
    <property type="evidence" value="ECO:0007669"/>
    <property type="project" value="InterPro"/>
</dbReference>
<feature type="domain" description="Nucleoside phosphorylase" evidence="2">
    <location>
        <begin position="244"/>
        <end position="468"/>
    </location>
</feature>
<evidence type="ECO:0000259" key="2">
    <source>
        <dbReference type="Pfam" id="PF01048"/>
    </source>
</evidence>
<reference evidence="3" key="2">
    <citation type="submission" date="2024-06" db="UniProtKB">
        <authorList>
            <consortium name="EnsemblMetazoa"/>
        </authorList>
    </citation>
    <scope>IDENTIFICATION</scope>
</reference>
<dbReference type="Pfam" id="PF01048">
    <property type="entry name" value="PNP_UDP_1"/>
    <property type="match status" value="1"/>
</dbReference>
<reference evidence="4" key="1">
    <citation type="journal article" date="2010" name="Nature">
        <title>The Amphimedon queenslandica genome and the evolution of animal complexity.</title>
        <authorList>
            <person name="Srivastava M."/>
            <person name="Simakov O."/>
            <person name="Chapman J."/>
            <person name="Fahey B."/>
            <person name="Gauthier M.E."/>
            <person name="Mitros T."/>
            <person name="Richards G.S."/>
            <person name="Conaco C."/>
            <person name="Dacre M."/>
            <person name="Hellsten U."/>
            <person name="Larroux C."/>
            <person name="Putnam N.H."/>
            <person name="Stanke M."/>
            <person name="Adamska M."/>
            <person name="Darling A."/>
            <person name="Degnan S.M."/>
            <person name="Oakley T.H."/>
            <person name="Plachetzki D.C."/>
            <person name="Zhai Y."/>
            <person name="Adamski M."/>
            <person name="Calcino A."/>
            <person name="Cummins S.F."/>
            <person name="Goodstein D.M."/>
            <person name="Harris C."/>
            <person name="Jackson D.J."/>
            <person name="Leys S.P."/>
            <person name="Shu S."/>
            <person name="Woodcroft B.J."/>
            <person name="Vervoort M."/>
            <person name="Kosik K.S."/>
            <person name="Manning G."/>
            <person name="Degnan B.M."/>
            <person name="Rokhsar D.S."/>
        </authorList>
    </citation>
    <scope>NUCLEOTIDE SEQUENCE [LARGE SCALE GENOMIC DNA]</scope>
</reference>